<gene>
    <name evidence="5" type="ORF">H9642_09065</name>
</gene>
<proteinExistence type="predicted"/>
<dbReference type="NCBIfam" id="NF009472">
    <property type="entry name" value="PRK12834.1"/>
    <property type="match status" value="1"/>
</dbReference>
<evidence type="ECO:0000256" key="2">
    <source>
        <dbReference type="ARBA" id="ARBA00022630"/>
    </source>
</evidence>
<sequence>MSETLYRTEVLVIGAGLAGISTALELLDQGKRVILLDAATRQACGGQANDAFGGMLLSETPEQKRNGIHDSAELLYSDWLRAAQFTSNDPWGSRWAALYAERNRTDIYDWLHGYGIRFFPAVQWVERGNHGDGNSLPRYHVAWGCGRGVVQTLAQRLLNHPQAHLLECLFDHRVEALEHQSSTVVGCSGKGPHGDFRVQTEHVVICSGGINGNPAKVRQHWDSTTYGPCPSDLLMGTPPSADGALHDRVQALGGQVVNLGQMWNYAAGIAHPEPQYPDHGLSLIPPRSALWLDSRGRRIGPQPLVTGFDTHDLCKRIGHLPDQYSWQVMNWRIAIKEMAISGTDSNPLFRDRKLVSLIWQTLTGNKALVRWMLDHCPDVISADTLEQLAERMTALGPMTVDLHGMQTDIQAYDAMLARGPALHNDDQIRRIHHLRQWRSDRLRTCRAQPILAPKAGPLIAIRERIISRKSMGGMLTDLDSRVLDGQGQPIAGLYAAGEAAGFGGGGISGIRSLEGTFLSNCIFNGRRAAWAIAGVERNA</sequence>
<evidence type="ECO:0000256" key="1">
    <source>
        <dbReference type="ARBA" id="ARBA00001974"/>
    </source>
</evidence>
<dbReference type="InterPro" id="IPR036188">
    <property type="entry name" value="FAD/NAD-bd_sf"/>
</dbReference>
<dbReference type="PANTHER" id="PTHR43260:SF1">
    <property type="entry name" value="KSDD-LIKE STEROID DEHYDROGENASE RV0785"/>
    <property type="match status" value="1"/>
</dbReference>
<organism evidence="5 6">
    <name type="scientific">Serpens gallinarum</name>
    <dbReference type="NCBI Taxonomy" id="2763075"/>
    <lineage>
        <taxon>Bacteria</taxon>
        <taxon>Pseudomonadati</taxon>
        <taxon>Pseudomonadota</taxon>
        <taxon>Gammaproteobacteria</taxon>
        <taxon>Pseudomonadales</taxon>
        <taxon>Pseudomonadaceae</taxon>
        <taxon>Pseudomonas</taxon>
    </lineage>
</organism>
<dbReference type="RefSeq" id="WP_251836107.1">
    <property type="nucleotide sequence ID" value="NZ_JACSQG010000003.1"/>
</dbReference>
<keyword evidence="3" id="KW-0560">Oxidoreductase</keyword>
<comment type="cofactor">
    <cofactor evidence="1">
        <name>FAD</name>
        <dbReference type="ChEBI" id="CHEBI:57692"/>
    </cofactor>
</comment>
<dbReference type="Proteomes" id="UP000611945">
    <property type="component" value="Unassembled WGS sequence"/>
</dbReference>
<dbReference type="EMBL" id="JACSQG010000003">
    <property type="protein sequence ID" value="MBD7977343.1"/>
    <property type="molecule type" value="Genomic_DNA"/>
</dbReference>
<feature type="domain" description="FAD-dependent oxidoreductase 2 FAD-binding" evidence="4">
    <location>
        <begin position="10"/>
        <end position="518"/>
    </location>
</feature>
<keyword evidence="6" id="KW-1185">Reference proteome</keyword>
<dbReference type="SUPFAM" id="SSF51905">
    <property type="entry name" value="FAD/NAD(P)-binding domain"/>
    <property type="match status" value="1"/>
</dbReference>
<dbReference type="InterPro" id="IPR027477">
    <property type="entry name" value="Succ_DH/fumarate_Rdtase_cat_sf"/>
</dbReference>
<dbReference type="PIRSF" id="PIRSF036654">
    <property type="entry name" value="UCP036654"/>
    <property type="match status" value="1"/>
</dbReference>
<evidence type="ECO:0000313" key="6">
    <source>
        <dbReference type="Proteomes" id="UP000611945"/>
    </source>
</evidence>
<evidence type="ECO:0000259" key="4">
    <source>
        <dbReference type="Pfam" id="PF00890"/>
    </source>
</evidence>
<evidence type="ECO:0000256" key="3">
    <source>
        <dbReference type="ARBA" id="ARBA00023002"/>
    </source>
</evidence>
<reference evidence="5 6" key="1">
    <citation type="submission" date="2020-08" db="EMBL/GenBank/DDBJ databases">
        <title>A Genomic Blueprint of the Chicken Gut Microbiome.</title>
        <authorList>
            <person name="Gilroy R."/>
            <person name="Ravi A."/>
            <person name="Getino M."/>
            <person name="Pursley I."/>
            <person name="Horton D.L."/>
            <person name="Alikhan N.-F."/>
            <person name="Baker D."/>
            <person name="Gharbi K."/>
            <person name="Hall N."/>
            <person name="Watson M."/>
            <person name="Adriaenssens E.M."/>
            <person name="Foster-Nyarko E."/>
            <person name="Jarju S."/>
            <person name="Secka A."/>
            <person name="Antonio M."/>
            <person name="Oren A."/>
            <person name="Chaudhuri R."/>
            <person name="La Ragione R.M."/>
            <person name="Hildebrand F."/>
            <person name="Pallen M.J."/>
        </authorList>
    </citation>
    <scope>NUCLEOTIDE SEQUENCE [LARGE SCALE GENOMIC DNA]</scope>
    <source>
        <strain evidence="5 6">Sa2CUA2</strain>
    </source>
</reference>
<dbReference type="InterPro" id="IPR014614">
    <property type="entry name" value="KsdD_DH"/>
</dbReference>
<comment type="caution">
    <text evidence="5">The sequence shown here is derived from an EMBL/GenBank/DDBJ whole genome shotgun (WGS) entry which is preliminary data.</text>
</comment>
<dbReference type="PANTHER" id="PTHR43260">
    <property type="entry name" value="3-KETOSTEROID-DELTA-1-DEHYDROGENASE"/>
    <property type="match status" value="1"/>
</dbReference>
<dbReference type="InterPro" id="IPR003953">
    <property type="entry name" value="FAD-dep_OxRdtase_2_FAD-bd"/>
</dbReference>
<keyword evidence="2" id="KW-0285">Flavoprotein</keyword>
<evidence type="ECO:0000313" key="5">
    <source>
        <dbReference type="EMBL" id="MBD7977343.1"/>
    </source>
</evidence>
<dbReference type="Gene3D" id="3.50.50.60">
    <property type="entry name" value="FAD/NAD(P)-binding domain"/>
    <property type="match status" value="1"/>
</dbReference>
<name>A0ABR8TNK1_9PSED</name>
<dbReference type="Gene3D" id="3.90.700.10">
    <property type="entry name" value="Succinate dehydrogenase/fumarate reductase flavoprotein, catalytic domain"/>
    <property type="match status" value="1"/>
</dbReference>
<accession>A0ABR8TNK1</accession>
<dbReference type="Pfam" id="PF00890">
    <property type="entry name" value="FAD_binding_2"/>
    <property type="match status" value="1"/>
</dbReference>
<protein>
    <submittedName>
        <fullName evidence="5">FAD-binding dehydrogenase</fullName>
    </submittedName>
</protein>